<dbReference type="Gene3D" id="1.10.630.10">
    <property type="entry name" value="Cytochrome P450"/>
    <property type="match status" value="1"/>
</dbReference>
<dbReference type="CDD" id="cd20620">
    <property type="entry name" value="CYP132-like"/>
    <property type="match status" value="1"/>
</dbReference>
<evidence type="ECO:0000256" key="1">
    <source>
        <dbReference type="ARBA" id="ARBA00010617"/>
    </source>
</evidence>
<keyword evidence="6 8" id="KW-0503">Monooxygenase</keyword>
<dbReference type="Pfam" id="PF00067">
    <property type="entry name" value="p450"/>
    <property type="match status" value="1"/>
</dbReference>
<keyword evidence="5 7" id="KW-0408">Iron</keyword>
<evidence type="ECO:0000256" key="2">
    <source>
        <dbReference type="ARBA" id="ARBA00022617"/>
    </source>
</evidence>
<comment type="cofactor">
    <cofactor evidence="7">
        <name>heme</name>
        <dbReference type="ChEBI" id="CHEBI:30413"/>
    </cofactor>
</comment>
<keyword evidence="11" id="KW-1185">Reference proteome</keyword>
<keyword evidence="4 8" id="KW-0560">Oxidoreductase</keyword>
<dbReference type="GO" id="GO:0004497">
    <property type="term" value="F:monooxygenase activity"/>
    <property type="evidence" value="ECO:0007669"/>
    <property type="project" value="UniProtKB-KW"/>
</dbReference>
<dbReference type="KEGG" id="rmar:GBA65_16805"/>
<gene>
    <name evidence="10" type="ORF">GBA65_16805</name>
</gene>
<protein>
    <submittedName>
        <fullName evidence="10">Cytochrome P450</fullName>
    </submittedName>
</protein>
<dbReference type="SUPFAM" id="SSF48264">
    <property type="entry name" value="Cytochrome P450"/>
    <property type="match status" value="1"/>
</dbReference>
<dbReference type="Proteomes" id="UP000502706">
    <property type="component" value="Chromosome"/>
</dbReference>
<dbReference type="PANTHER" id="PTHR24291">
    <property type="entry name" value="CYTOCHROME P450 FAMILY 4"/>
    <property type="match status" value="1"/>
</dbReference>
<comment type="similarity">
    <text evidence="1 8">Belongs to the cytochrome P450 family.</text>
</comment>
<dbReference type="EMBL" id="CP045121">
    <property type="protein sequence ID" value="QIN79910.1"/>
    <property type="molecule type" value="Genomic_DNA"/>
</dbReference>
<evidence type="ECO:0000313" key="10">
    <source>
        <dbReference type="EMBL" id="QIN79910.1"/>
    </source>
</evidence>
<dbReference type="GO" id="GO:0005506">
    <property type="term" value="F:iron ion binding"/>
    <property type="evidence" value="ECO:0007669"/>
    <property type="project" value="InterPro"/>
</dbReference>
<feature type="region of interest" description="Disordered" evidence="9">
    <location>
        <begin position="1"/>
        <end position="21"/>
    </location>
</feature>
<dbReference type="InterPro" id="IPR017972">
    <property type="entry name" value="Cyt_P450_CS"/>
</dbReference>
<dbReference type="GO" id="GO:0016705">
    <property type="term" value="F:oxidoreductase activity, acting on paired donors, with incorporation or reduction of molecular oxygen"/>
    <property type="evidence" value="ECO:0007669"/>
    <property type="project" value="InterPro"/>
</dbReference>
<organism evidence="10 11">
    <name type="scientific">Rubrobacter marinus</name>
    <dbReference type="NCBI Taxonomy" id="2653852"/>
    <lineage>
        <taxon>Bacteria</taxon>
        <taxon>Bacillati</taxon>
        <taxon>Actinomycetota</taxon>
        <taxon>Rubrobacteria</taxon>
        <taxon>Rubrobacterales</taxon>
        <taxon>Rubrobacteraceae</taxon>
        <taxon>Rubrobacter</taxon>
    </lineage>
</organism>
<sequence>MTNVARSFGTMPPLPPGPRGSFLTGNLPEYVPDQLGFLERCAREYGDVTRLRFLNVPLYLLSHPDHVEYVLVRNNRNFIKDRAERSGLRFLGQGLLTSEGDYWRRQRRLAQPAFHRQRISAYGRTMVESAEGLLDASWRDGATRGIQEDMSRLTLEIVSATLFGASMTEELEEEVGEALEVVMGRFTGGVLFKVPERIPTPANLRFRRAVRRLEEIIYGIIRERRRSPGGDGGDLLSMLLAARDEATGEGMTDRQLRDEVLTVFLAGHETTALNLSWTWHLLAGHPEVEEKLHEELREVLAGRAPETSDLPSLRYADAVIKESTRLYPPVWGFGREALADCEIGGYRVPKGTQVVVSQWVMHRDERYFGEPETFRPERWLDGSTDGLPKYAYFPFGGGPRLCIGSGFAKMEAVLLLATVARRFRLRHASGQESVRPLPSLTLRPDNGLRMVLEERR</sequence>
<evidence type="ECO:0000256" key="8">
    <source>
        <dbReference type="RuleBase" id="RU000461"/>
    </source>
</evidence>
<feature type="binding site" description="axial binding residue" evidence="7">
    <location>
        <position position="402"/>
    </location>
    <ligand>
        <name>heme</name>
        <dbReference type="ChEBI" id="CHEBI:30413"/>
    </ligand>
    <ligandPart>
        <name>Fe</name>
        <dbReference type="ChEBI" id="CHEBI:18248"/>
    </ligandPart>
</feature>
<evidence type="ECO:0000313" key="11">
    <source>
        <dbReference type="Proteomes" id="UP000502706"/>
    </source>
</evidence>
<dbReference type="GO" id="GO:0020037">
    <property type="term" value="F:heme binding"/>
    <property type="evidence" value="ECO:0007669"/>
    <property type="project" value="InterPro"/>
</dbReference>
<evidence type="ECO:0000256" key="7">
    <source>
        <dbReference type="PIRSR" id="PIRSR602401-1"/>
    </source>
</evidence>
<dbReference type="InterPro" id="IPR001128">
    <property type="entry name" value="Cyt_P450"/>
</dbReference>
<evidence type="ECO:0000256" key="4">
    <source>
        <dbReference type="ARBA" id="ARBA00023002"/>
    </source>
</evidence>
<dbReference type="InterPro" id="IPR002401">
    <property type="entry name" value="Cyt_P450_E_grp-I"/>
</dbReference>
<evidence type="ECO:0000256" key="3">
    <source>
        <dbReference type="ARBA" id="ARBA00022723"/>
    </source>
</evidence>
<keyword evidence="3 7" id="KW-0479">Metal-binding</keyword>
<proteinExistence type="inferred from homology"/>
<dbReference type="PANTHER" id="PTHR24291:SF50">
    <property type="entry name" value="BIFUNCTIONAL ALBAFLAVENONE MONOOXYGENASE_TERPENE SYNTHASE"/>
    <property type="match status" value="1"/>
</dbReference>
<evidence type="ECO:0000256" key="5">
    <source>
        <dbReference type="ARBA" id="ARBA00023004"/>
    </source>
</evidence>
<dbReference type="InterPro" id="IPR050196">
    <property type="entry name" value="Cytochrome_P450_Monoox"/>
</dbReference>
<dbReference type="PROSITE" id="PS00086">
    <property type="entry name" value="CYTOCHROME_P450"/>
    <property type="match status" value="1"/>
</dbReference>
<dbReference type="AlphaFoldDB" id="A0A6G8Q0F5"/>
<reference evidence="10 11" key="1">
    <citation type="submission" date="2019-10" db="EMBL/GenBank/DDBJ databases">
        <title>Rubrobacter sp nov SCSIO 52915 isolated from a deep-sea sediment in the South China Sea.</title>
        <authorList>
            <person name="Chen R.W."/>
        </authorList>
    </citation>
    <scope>NUCLEOTIDE SEQUENCE [LARGE SCALE GENOMIC DNA]</scope>
    <source>
        <strain evidence="10 11">SCSIO 52915</strain>
    </source>
</reference>
<evidence type="ECO:0000256" key="9">
    <source>
        <dbReference type="SAM" id="MobiDB-lite"/>
    </source>
</evidence>
<dbReference type="PRINTS" id="PR00385">
    <property type="entry name" value="P450"/>
</dbReference>
<dbReference type="PRINTS" id="PR00463">
    <property type="entry name" value="EP450I"/>
</dbReference>
<keyword evidence="2 7" id="KW-0349">Heme</keyword>
<dbReference type="InterPro" id="IPR036396">
    <property type="entry name" value="Cyt_P450_sf"/>
</dbReference>
<accession>A0A6G8Q0F5</accession>
<evidence type="ECO:0000256" key="6">
    <source>
        <dbReference type="ARBA" id="ARBA00023033"/>
    </source>
</evidence>
<name>A0A6G8Q0F5_9ACTN</name>